<proteinExistence type="predicted"/>
<accession>K8Z7K6</accession>
<dbReference type="EMBL" id="AMYT01000021">
    <property type="protein sequence ID" value="EKU26979.1"/>
    <property type="molecule type" value="Genomic_DNA"/>
</dbReference>
<feature type="chain" id="PRO_5003925284" evidence="1">
    <location>
        <begin position="25"/>
        <end position="53"/>
    </location>
</feature>
<comment type="caution">
    <text evidence="2">The sequence shown here is derived from an EMBL/GenBank/DDBJ whole genome shotgun (WGS) entry which is preliminary data.</text>
</comment>
<reference evidence="2 3" key="1">
    <citation type="journal article" date="2013" name="Genome Announc.">
        <title>Draft Genome Sequence of Catellicoccus marimammalium, a Novel Species Commonly Found in Gull Feces.</title>
        <authorList>
            <person name="Weigand M.R."/>
            <person name="Ryu H."/>
            <person name="Bozcek L."/>
            <person name="Konstantinidis K.T."/>
            <person name="Santo Domingo J.W."/>
        </authorList>
    </citation>
    <scope>NUCLEOTIDE SEQUENCE [LARGE SCALE GENOMIC DNA]</scope>
    <source>
        <strain evidence="2 3">M35/04/3</strain>
    </source>
</reference>
<dbReference type="Proteomes" id="UP000016057">
    <property type="component" value="Unassembled WGS sequence"/>
</dbReference>
<keyword evidence="3" id="KW-1185">Reference proteome</keyword>
<dbReference type="RefSeq" id="WP_009491523.1">
    <property type="nucleotide sequence ID" value="NZ_AMYT01000021.1"/>
</dbReference>
<organism evidence="2 3">
    <name type="scientific">Catellicoccus marimammalium M35/04/3</name>
    <dbReference type="NCBI Taxonomy" id="1234409"/>
    <lineage>
        <taxon>Bacteria</taxon>
        <taxon>Bacillati</taxon>
        <taxon>Bacillota</taxon>
        <taxon>Bacilli</taxon>
        <taxon>Lactobacillales</taxon>
        <taxon>Enterococcaceae</taxon>
        <taxon>Catellicoccus</taxon>
    </lineage>
</organism>
<dbReference type="AlphaFoldDB" id="K8Z7K6"/>
<keyword evidence="1" id="KW-0732">Signal</keyword>
<protein>
    <submittedName>
        <fullName evidence="2">Uncharacterized protein</fullName>
    </submittedName>
</protein>
<evidence type="ECO:0000313" key="3">
    <source>
        <dbReference type="Proteomes" id="UP000016057"/>
    </source>
</evidence>
<dbReference type="STRING" id="1234409.C683_0975"/>
<feature type="signal peptide" evidence="1">
    <location>
        <begin position="1"/>
        <end position="24"/>
    </location>
</feature>
<evidence type="ECO:0000313" key="2">
    <source>
        <dbReference type="EMBL" id="EKU26979.1"/>
    </source>
</evidence>
<sequence>MSKKAILSTLLISSALLGATVANAATSEIKAENKKVTVSTSHAKFKIKRINYP</sequence>
<gene>
    <name evidence="2" type="ORF">C683_0975</name>
</gene>
<evidence type="ECO:0000256" key="1">
    <source>
        <dbReference type="SAM" id="SignalP"/>
    </source>
</evidence>
<name>K8Z7K6_9ENTE</name>